<accession>A0A937W8U0</accession>
<dbReference type="SUPFAM" id="SSF56436">
    <property type="entry name" value="C-type lectin-like"/>
    <property type="match status" value="1"/>
</dbReference>
<organism evidence="3 4">
    <name type="scientific">Tectimicrobiota bacterium</name>
    <dbReference type="NCBI Taxonomy" id="2528274"/>
    <lineage>
        <taxon>Bacteria</taxon>
        <taxon>Pseudomonadati</taxon>
        <taxon>Nitrospinota/Tectimicrobiota group</taxon>
        <taxon>Candidatus Tectimicrobiota</taxon>
    </lineage>
</organism>
<evidence type="ECO:0000256" key="1">
    <source>
        <dbReference type="SAM" id="MobiDB-lite"/>
    </source>
</evidence>
<dbReference type="EMBL" id="VGLS01001204">
    <property type="protein sequence ID" value="MBM3227122.1"/>
    <property type="molecule type" value="Genomic_DNA"/>
</dbReference>
<feature type="domain" description="Sulfatase-modifying factor enzyme-like" evidence="2">
    <location>
        <begin position="1"/>
        <end position="42"/>
    </location>
</feature>
<dbReference type="InterPro" id="IPR042095">
    <property type="entry name" value="SUMF_sf"/>
</dbReference>
<dbReference type="Gene3D" id="3.90.1580.10">
    <property type="entry name" value="paralog of FGE (formylglycine-generating enzyme)"/>
    <property type="match status" value="1"/>
</dbReference>
<protein>
    <recommendedName>
        <fullName evidence="2">Sulfatase-modifying factor enzyme-like domain-containing protein</fullName>
    </recommendedName>
</protein>
<reference evidence="3" key="1">
    <citation type="submission" date="2019-03" db="EMBL/GenBank/DDBJ databases">
        <title>Lake Tanganyika Metagenome-Assembled Genomes (MAGs).</title>
        <authorList>
            <person name="Tran P."/>
        </authorList>
    </citation>
    <scope>NUCLEOTIDE SEQUENCE</scope>
    <source>
        <strain evidence="3">K_DeepCast_65m_m2_066</strain>
    </source>
</reference>
<evidence type="ECO:0000313" key="3">
    <source>
        <dbReference type="EMBL" id="MBM3227122.1"/>
    </source>
</evidence>
<dbReference type="InterPro" id="IPR005532">
    <property type="entry name" value="SUMF_dom"/>
</dbReference>
<gene>
    <name evidence="3" type="ORF">FJZ47_25425</name>
</gene>
<dbReference type="AlphaFoldDB" id="A0A937W8U0"/>
<evidence type="ECO:0000313" key="4">
    <source>
        <dbReference type="Proteomes" id="UP000712673"/>
    </source>
</evidence>
<dbReference type="InterPro" id="IPR016187">
    <property type="entry name" value="CTDL_fold"/>
</dbReference>
<comment type="caution">
    <text evidence="3">The sequence shown here is derived from an EMBL/GenBank/DDBJ whole genome shotgun (WGS) entry which is preliminary data.</text>
</comment>
<evidence type="ECO:0000259" key="2">
    <source>
        <dbReference type="Pfam" id="PF03781"/>
    </source>
</evidence>
<name>A0A937W8U0_UNCTE</name>
<sequence length="131" mass="13669">MAGNVWEWCWDGYAAYAPEAVVDPSGDDTSALRVLRGGGRTGSWPGTCGPRAGPGPSPRSGTTASGSAWCVVPAASLESLIFFEHLALIFLVITDSVAGLIAGGKLPLMTRCLGYSTTESISTIARPPWLR</sequence>
<dbReference type="Pfam" id="PF03781">
    <property type="entry name" value="FGE-sulfatase"/>
    <property type="match status" value="1"/>
</dbReference>
<proteinExistence type="predicted"/>
<feature type="region of interest" description="Disordered" evidence="1">
    <location>
        <begin position="38"/>
        <end position="63"/>
    </location>
</feature>
<dbReference type="Proteomes" id="UP000712673">
    <property type="component" value="Unassembled WGS sequence"/>
</dbReference>